<evidence type="ECO:0000313" key="1">
    <source>
        <dbReference type="Proteomes" id="UP000887563"/>
    </source>
</evidence>
<dbReference type="WBParaSite" id="Minc3s00075g03708">
    <property type="protein sequence ID" value="Minc3s00075g03708"/>
    <property type="gene ID" value="Minc3s00075g03708"/>
</dbReference>
<protein>
    <submittedName>
        <fullName evidence="2">Candidate secreted effector</fullName>
    </submittedName>
</protein>
<name>A0A914KSN4_MELIC</name>
<proteinExistence type="predicted"/>
<sequence length="132" mass="15439">MLLHIIKKRARVGTKREEEKRQREEQNGKRNCFKMEKREELILVVEMNRESPLCVLLHNVMAVVLVMEIRSGFCCATEFKQRTTTRIWRSNQQQQLNNNNGGVTFEQNNLQLQPIINNNNNGGEVGQDNRSK</sequence>
<dbReference type="AlphaFoldDB" id="A0A914KSN4"/>
<dbReference type="Proteomes" id="UP000887563">
    <property type="component" value="Unplaced"/>
</dbReference>
<accession>A0A914KSN4</accession>
<evidence type="ECO:0000313" key="2">
    <source>
        <dbReference type="WBParaSite" id="Minc3s00075g03708"/>
    </source>
</evidence>
<organism evidence="1 2">
    <name type="scientific">Meloidogyne incognita</name>
    <name type="common">Southern root-knot nematode worm</name>
    <name type="synonym">Oxyuris incognita</name>
    <dbReference type="NCBI Taxonomy" id="6306"/>
    <lineage>
        <taxon>Eukaryota</taxon>
        <taxon>Metazoa</taxon>
        <taxon>Ecdysozoa</taxon>
        <taxon>Nematoda</taxon>
        <taxon>Chromadorea</taxon>
        <taxon>Rhabditida</taxon>
        <taxon>Tylenchina</taxon>
        <taxon>Tylenchomorpha</taxon>
        <taxon>Tylenchoidea</taxon>
        <taxon>Meloidogynidae</taxon>
        <taxon>Meloidogyninae</taxon>
        <taxon>Meloidogyne</taxon>
        <taxon>Meloidogyne incognita group</taxon>
    </lineage>
</organism>
<keyword evidence="1" id="KW-1185">Reference proteome</keyword>
<reference evidence="2" key="1">
    <citation type="submission" date="2022-11" db="UniProtKB">
        <authorList>
            <consortium name="WormBaseParasite"/>
        </authorList>
    </citation>
    <scope>IDENTIFICATION</scope>
</reference>